<dbReference type="Gene3D" id="3.30.420.10">
    <property type="entry name" value="Ribonuclease H-like superfamily/Ribonuclease H"/>
    <property type="match status" value="1"/>
</dbReference>
<comment type="function">
    <text evidence="1">Involved in the transposition of the insertion sequence.</text>
</comment>
<evidence type="ECO:0000256" key="2">
    <source>
        <dbReference type="SAM" id="MobiDB-lite"/>
    </source>
</evidence>
<feature type="domain" description="Integrase catalytic" evidence="3">
    <location>
        <begin position="77"/>
        <end position="240"/>
    </location>
</feature>
<evidence type="ECO:0000313" key="5">
    <source>
        <dbReference type="Proteomes" id="UP000053244"/>
    </source>
</evidence>
<dbReference type="Pfam" id="PF00665">
    <property type="entry name" value="rve"/>
    <property type="match status" value="1"/>
</dbReference>
<evidence type="ECO:0000313" key="4">
    <source>
        <dbReference type="EMBL" id="KUL35409.1"/>
    </source>
</evidence>
<evidence type="ECO:0000259" key="3">
    <source>
        <dbReference type="PROSITE" id="PS50994"/>
    </source>
</evidence>
<dbReference type="InterPro" id="IPR012337">
    <property type="entry name" value="RNaseH-like_sf"/>
</dbReference>
<dbReference type="Pfam" id="PF13276">
    <property type="entry name" value="HTH_21"/>
    <property type="match status" value="1"/>
</dbReference>
<dbReference type="PANTHER" id="PTHR46889">
    <property type="entry name" value="TRANSPOSASE INSF FOR INSERTION SEQUENCE IS3B-RELATED"/>
    <property type="match status" value="1"/>
</dbReference>
<dbReference type="InterPro" id="IPR048020">
    <property type="entry name" value="Transpos_IS3"/>
</dbReference>
<evidence type="ECO:0000256" key="1">
    <source>
        <dbReference type="ARBA" id="ARBA00002286"/>
    </source>
</evidence>
<feature type="region of interest" description="Disordered" evidence="2">
    <location>
        <begin position="51"/>
        <end position="73"/>
    </location>
</feature>
<organism evidence="4 5">
    <name type="scientific">Actinoplanes awajinensis subsp. mycoplanecinus</name>
    <dbReference type="NCBI Taxonomy" id="135947"/>
    <lineage>
        <taxon>Bacteria</taxon>
        <taxon>Bacillati</taxon>
        <taxon>Actinomycetota</taxon>
        <taxon>Actinomycetes</taxon>
        <taxon>Micromonosporales</taxon>
        <taxon>Micromonosporaceae</taxon>
        <taxon>Actinoplanes</taxon>
    </lineage>
</organism>
<reference evidence="4 5" key="1">
    <citation type="submission" date="2015-10" db="EMBL/GenBank/DDBJ databases">
        <authorList>
            <person name="Gilbert D.G."/>
        </authorList>
    </citation>
    <scope>NUCLEOTIDE SEQUENCE [LARGE SCALE GENOMIC DNA]</scope>
    <source>
        <strain evidence="4 5">NRRL B-16712</strain>
    </source>
</reference>
<protein>
    <submittedName>
        <fullName evidence="4">Integrase</fullName>
    </submittedName>
</protein>
<dbReference type="InterPro" id="IPR001584">
    <property type="entry name" value="Integrase_cat-core"/>
</dbReference>
<dbReference type="PROSITE" id="PS50994">
    <property type="entry name" value="INTEGRASE"/>
    <property type="match status" value="1"/>
</dbReference>
<dbReference type="InterPro" id="IPR050900">
    <property type="entry name" value="Transposase_IS3/IS150/IS904"/>
</dbReference>
<dbReference type="AlphaFoldDB" id="A0A0X3US50"/>
<dbReference type="Proteomes" id="UP000053244">
    <property type="component" value="Unassembled WGS sequence"/>
</dbReference>
<dbReference type="EMBL" id="LLZH01000107">
    <property type="protein sequence ID" value="KUL35409.1"/>
    <property type="molecule type" value="Genomic_DNA"/>
</dbReference>
<dbReference type="SUPFAM" id="SSF53098">
    <property type="entry name" value="Ribonuclease H-like"/>
    <property type="match status" value="1"/>
</dbReference>
<keyword evidence="5" id="KW-1185">Reference proteome</keyword>
<dbReference type="PANTHER" id="PTHR46889:SF4">
    <property type="entry name" value="TRANSPOSASE INSO FOR INSERTION SEQUENCE ELEMENT IS911B-RELATED"/>
    <property type="match status" value="1"/>
</dbReference>
<dbReference type="NCBIfam" id="NF033516">
    <property type="entry name" value="transpos_IS3"/>
    <property type="match status" value="1"/>
</dbReference>
<dbReference type="InterPro" id="IPR036397">
    <property type="entry name" value="RNaseH_sf"/>
</dbReference>
<dbReference type="GO" id="GO:0003676">
    <property type="term" value="F:nucleic acid binding"/>
    <property type="evidence" value="ECO:0007669"/>
    <property type="project" value="InterPro"/>
</dbReference>
<dbReference type="InterPro" id="IPR025948">
    <property type="entry name" value="HTH-like_dom"/>
</dbReference>
<sequence>MTALVVTLFARHKGRYGSPRITDDLQAMGWRVSVNTVASIMAGQDLVARPKRRRRNLTQPDGSARKAPDLLNRDFTPPAVPNVAWVGDLTEIPCDQGPFYLATVVDLHSRRAVGFAMGAHHDAALATAALQVAIVVRGGDVAGVIFHSDQGGEYTGSLFRAACARAKVRQSMGRTGSALDNAVAESFNSTLQFELLARAGRYATRVQARAEVAAFIDEYNNQRRHSTAGRLPPAVYEARVRAERAA</sequence>
<proteinExistence type="predicted"/>
<gene>
    <name evidence="4" type="ORF">ADL15_14440</name>
</gene>
<accession>A0A0X3US50</accession>
<name>A0A0X3US50_9ACTN</name>
<comment type="caution">
    <text evidence="4">The sequence shown here is derived from an EMBL/GenBank/DDBJ whole genome shotgun (WGS) entry which is preliminary data.</text>
</comment>
<feature type="compositionally biased region" description="Basic and acidic residues" evidence="2">
    <location>
        <begin position="63"/>
        <end position="72"/>
    </location>
</feature>
<dbReference type="GO" id="GO:0015074">
    <property type="term" value="P:DNA integration"/>
    <property type="evidence" value="ECO:0007669"/>
    <property type="project" value="InterPro"/>
</dbReference>